<dbReference type="EMBL" id="BGPR01005127">
    <property type="protein sequence ID" value="GBN07057.1"/>
    <property type="molecule type" value="Genomic_DNA"/>
</dbReference>
<evidence type="ECO:0000313" key="3">
    <source>
        <dbReference type="Proteomes" id="UP000499080"/>
    </source>
</evidence>
<evidence type="ECO:0000313" key="2">
    <source>
        <dbReference type="EMBL" id="GBN07057.1"/>
    </source>
</evidence>
<protein>
    <submittedName>
        <fullName evidence="2">Uncharacterized protein</fullName>
    </submittedName>
</protein>
<organism evidence="2 3">
    <name type="scientific">Araneus ventricosus</name>
    <name type="common">Orbweaver spider</name>
    <name type="synonym">Epeira ventricosa</name>
    <dbReference type="NCBI Taxonomy" id="182803"/>
    <lineage>
        <taxon>Eukaryota</taxon>
        <taxon>Metazoa</taxon>
        <taxon>Ecdysozoa</taxon>
        <taxon>Arthropoda</taxon>
        <taxon>Chelicerata</taxon>
        <taxon>Arachnida</taxon>
        <taxon>Araneae</taxon>
        <taxon>Araneomorphae</taxon>
        <taxon>Entelegynae</taxon>
        <taxon>Araneoidea</taxon>
        <taxon>Araneidae</taxon>
        <taxon>Araneus</taxon>
    </lineage>
</organism>
<gene>
    <name evidence="2" type="ORF">AVEN_39055_1</name>
</gene>
<keyword evidence="3" id="KW-1185">Reference proteome</keyword>
<feature type="region of interest" description="Disordered" evidence="1">
    <location>
        <begin position="68"/>
        <end position="88"/>
    </location>
</feature>
<reference evidence="2 3" key="1">
    <citation type="journal article" date="2019" name="Sci. Rep.">
        <title>Orb-weaving spider Araneus ventricosus genome elucidates the spidroin gene catalogue.</title>
        <authorList>
            <person name="Kono N."/>
            <person name="Nakamura H."/>
            <person name="Ohtoshi R."/>
            <person name="Moran D.A.P."/>
            <person name="Shinohara A."/>
            <person name="Yoshida Y."/>
            <person name="Fujiwara M."/>
            <person name="Mori M."/>
            <person name="Tomita M."/>
            <person name="Arakawa K."/>
        </authorList>
    </citation>
    <scope>NUCLEOTIDE SEQUENCE [LARGE SCALE GENOMIC DNA]</scope>
</reference>
<accession>A0A4Y2KZM2</accession>
<comment type="caution">
    <text evidence="2">The sequence shown here is derived from an EMBL/GenBank/DDBJ whole genome shotgun (WGS) entry which is preliminary data.</text>
</comment>
<dbReference type="Proteomes" id="UP000499080">
    <property type="component" value="Unassembled WGS sequence"/>
</dbReference>
<dbReference type="AlphaFoldDB" id="A0A4Y2KZM2"/>
<evidence type="ECO:0000256" key="1">
    <source>
        <dbReference type="SAM" id="MobiDB-lite"/>
    </source>
</evidence>
<proteinExistence type="predicted"/>
<sequence length="88" mass="9972">MTVDDAKPSPWRKRIHDRGRCEAITVDDAIPSSRATMRFHHLDRRCDSIISNDSCDSVISNDSCDSVISSRNASPPSRTIMRGHYLKR</sequence>
<name>A0A4Y2KZM2_ARAVE</name>